<keyword evidence="2" id="KW-0732">Signal</keyword>
<accession>A0A7J6IDR9</accession>
<reference evidence="4 5" key="2">
    <citation type="submission" date="2020-04" db="EMBL/GenBank/DDBJ databases">
        <title>Genome sequencing and assembly of multiple isolates from the Colletotrichum gloeosporioides species complex.</title>
        <authorList>
            <person name="Gan P."/>
            <person name="Shirasu K."/>
        </authorList>
    </citation>
    <scope>NUCLEOTIDE SEQUENCE [LARGE SCALE GENOMIC DNA]</scope>
    <source>
        <strain evidence="4 5">Nara gc5</strain>
    </source>
</reference>
<evidence type="ECO:0000313" key="3">
    <source>
        <dbReference type="EMBL" id="KAF4474338.1"/>
    </source>
</evidence>
<dbReference type="EMBL" id="ANPB02000011">
    <property type="protein sequence ID" value="KAF4474489.1"/>
    <property type="molecule type" value="Genomic_DNA"/>
</dbReference>
<name>A0A7J6IDR9_COLFN</name>
<evidence type="ECO:0000313" key="4">
    <source>
        <dbReference type="EMBL" id="KAF4474489.1"/>
    </source>
</evidence>
<proteinExistence type="predicted"/>
<keyword evidence="5" id="KW-1185">Reference proteome</keyword>
<comment type="caution">
    <text evidence="4">The sequence shown here is derived from an EMBL/GenBank/DDBJ whole genome shotgun (WGS) entry which is preliminary data.</text>
</comment>
<dbReference type="RefSeq" id="XP_066006962.1">
    <property type="nucleotide sequence ID" value="XM_066153591.1"/>
</dbReference>
<dbReference type="EMBL" id="ANPB02000011">
    <property type="protein sequence ID" value="KAF4474338.1"/>
    <property type="molecule type" value="Genomic_DNA"/>
</dbReference>
<dbReference type="AlphaFoldDB" id="A0A7J6IDR9"/>
<feature type="signal peptide" evidence="2">
    <location>
        <begin position="1"/>
        <end position="17"/>
    </location>
</feature>
<evidence type="ECO:0000256" key="1">
    <source>
        <dbReference type="SAM" id="MobiDB-lite"/>
    </source>
</evidence>
<feature type="region of interest" description="Disordered" evidence="1">
    <location>
        <begin position="146"/>
        <end position="301"/>
    </location>
</feature>
<evidence type="ECO:0000256" key="2">
    <source>
        <dbReference type="SAM" id="SignalP"/>
    </source>
</evidence>
<feature type="compositionally biased region" description="Low complexity" evidence="1">
    <location>
        <begin position="155"/>
        <end position="169"/>
    </location>
</feature>
<evidence type="ECO:0000313" key="5">
    <source>
        <dbReference type="Proteomes" id="UP000011096"/>
    </source>
</evidence>
<reference evidence="4 5" key="1">
    <citation type="submission" date="2012-08" db="EMBL/GenBank/DDBJ databases">
        <authorList>
            <person name="Gan P.H.P."/>
            <person name="Ikeda K."/>
            <person name="Irieda H."/>
            <person name="Narusaka M."/>
            <person name="O'Connell R.J."/>
            <person name="Narusaka Y."/>
            <person name="Takano Y."/>
            <person name="Kubo Y."/>
            <person name="Shirasu K."/>
        </authorList>
    </citation>
    <scope>NUCLEOTIDE SEQUENCE [LARGE SCALE GENOMIC DNA]</scope>
    <source>
        <strain evidence="4 5">Nara gc5</strain>
    </source>
</reference>
<dbReference type="OrthoDB" id="4856894at2759"/>
<protein>
    <submittedName>
        <fullName evidence="4">Uncharacterized protein</fullName>
    </submittedName>
</protein>
<dbReference type="Proteomes" id="UP000011096">
    <property type="component" value="Unassembled WGS sequence"/>
</dbReference>
<feature type="compositionally biased region" description="Low complexity" evidence="1">
    <location>
        <begin position="240"/>
        <end position="261"/>
    </location>
</feature>
<sequence>MHLPIITAALLAALALALPENEDDDNDEQECPRGPAMTMGTVAYFETPRLAEACPEAHVYFLDAQSEVVRSQHVNITNSTTECDTNLLQAISLPADLTSTYAKVTFLCGGDDEPQCQMLRLLPPTVANSSGPSSLAMSRTCVNLDSSAASQTTNPATSPTPSVFPSSPANPASGVADALTSTHPTGGAPTEASQQSAETATGPGGSLPTAAPTDQDGPPSTPGTGGSFVATPDSTTAWLSPVPSSPALPESPSEASSEIASNDTTGAPSSLPAGATDATRTAIGGSSAEPSDGVQSPTDMTTFITSTTAGASGAPRCTCQG</sequence>
<feature type="chain" id="PRO_5036205250" evidence="2">
    <location>
        <begin position="18"/>
        <end position="321"/>
    </location>
</feature>
<organism evidence="4 5">
    <name type="scientific">Colletotrichum fructicola (strain Nara gc5)</name>
    <name type="common">Anthracnose fungus</name>
    <name type="synonym">Colletotrichum gloeosporioides (strain Nara gc5)</name>
    <dbReference type="NCBI Taxonomy" id="1213859"/>
    <lineage>
        <taxon>Eukaryota</taxon>
        <taxon>Fungi</taxon>
        <taxon>Dikarya</taxon>
        <taxon>Ascomycota</taxon>
        <taxon>Pezizomycotina</taxon>
        <taxon>Sordariomycetes</taxon>
        <taxon>Hypocreomycetidae</taxon>
        <taxon>Glomerellales</taxon>
        <taxon>Glomerellaceae</taxon>
        <taxon>Colletotrichum</taxon>
        <taxon>Colletotrichum gloeosporioides species complex</taxon>
    </lineage>
</organism>
<dbReference type="GeneID" id="90980572"/>
<gene>
    <name evidence="3" type="ORF">CGGC5_v016825</name>
    <name evidence="4" type="ORF">CGGC5_v016843</name>
</gene>
<dbReference type="InParanoid" id="A0A7J6IDR9"/>